<evidence type="ECO:0000313" key="1">
    <source>
        <dbReference type="EMBL" id="KKL98293.1"/>
    </source>
</evidence>
<sequence length="125" mass="13990">MTEERTSIIEVGDIIRSSSGHPVLISRVEQGRYGCAIYGRWTDTYAPDHPYRAFLVPELLPCDWSYSWHGWSGRAFVTLPNGLQAGAVAWSQDGEDRGVEADDAKWENTIEAMKAEEGVMQSRPT</sequence>
<organism evidence="1">
    <name type="scientific">marine sediment metagenome</name>
    <dbReference type="NCBI Taxonomy" id="412755"/>
    <lineage>
        <taxon>unclassified sequences</taxon>
        <taxon>metagenomes</taxon>
        <taxon>ecological metagenomes</taxon>
    </lineage>
</organism>
<gene>
    <name evidence="1" type="ORF">LCGC14_1825940</name>
</gene>
<dbReference type="AlphaFoldDB" id="A0A0F9GHS5"/>
<accession>A0A0F9GHS5</accession>
<dbReference type="EMBL" id="LAZR01017958">
    <property type="protein sequence ID" value="KKL98293.1"/>
    <property type="molecule type" value="Genomic_DNA"/>
</dbReference>
<reference evidence="1" key="1">
    <citation type="journal article" date="2015" name="Nature">
        <title>Complex archaea that bridge the gap between prokaryotes and eukaryotes.</title>
        <authorList>
            <person name="Spang A."/>
            <person name="Saw J.H."/>
            <person name="Jorgensen S.L."/>
            <person name="Zaremba-Niedzwiedzka K."/>
            <person name="Martijn J."/>
            <person name="Lind A.E."/>
            <person name="van Eijk R."/>
            <person name="Schleper C."/>
            <person name="Guy L."/>
            <person name="Ettema T.J."/>
        </authorList>
    </citation>
    <scope>NUCLEOTIDE SEQUENCE</scope>
</reference>
<protein>
    <submittedName>
        <fullName evidence="1">Uncharacterized protein</fullName>
    </submittedName>
</protein>
<comment type="caution">
    <text evidence="1">The sequence shown here is derived from an EMBL/GenBank/DDBJ whole genome shotgun (WGS) entry which is preliminary data.</text>
</comment>
<feature type="non-terminal residue" evidence="1">
    <location>
        <position position="125"/>
    </location>
</feature>
<name>A0A0F9GHS5_9ZZZZ</name>
<proteinExistence type="predicted"/>